<organism evidence="2 3">
    <name type="scientific">[Torrubiella] hemipterigena</name>
    <dbReference type="NCBI Taxonomy" id="1531966"/>
    <lineage>
        <taxon>Eukaryota</taxon>
        <taxon>Fungi</taxon>
        <taxon>Dikarya</taxon>
        <taxon>Ascomycota</taxon>
        <taxon>Pezizomycotina</taxon>
        <taxon>Sordariomycetes</taxon>
        <taxon>Hypocreomycetidae</taxon>
        <taxon>Hypocreales</taxon>
        <taxon>Clavicipitaceae</taxon>
        <taxon>Clavicipitaceae incertae sedis</taxon>
        <taxon>'Torrubiella' clade</taxon>
    </lineage>
</organism>
<gene>
    <name evidence="2" type="ORF">VHEMI07736</name>
</gene>
<keyword evidence="3" id="KW-1185">Reference proteome</keyword>
<feature type="compositionally biased region" description="Pro residues" evidence="1">
    <location>
        <begin position="39"/>
        <end position="50"/>
    </location>
</feature>
<feature type="region of interest" description="Disordered" evidence="1">
    <location>
        <begin position="30"/>
        <end position="54"/>
    </location>
</feature>
<evidence type="ECO:0000313" key="2">
    <source>
        <dbReference type="EMBL" id="CEJ92058.1"/>
    </source>
</evidence>
<dbReference type="AlphaFoldDB" id="A0A0A1TM65"/>
<evidence type="ECO:0000313" key="3">
    <source>
        <dbReference type="Proteomes" id="UP000039046"/>
    </source>
</evidence>
<protein>
    <submittedName>
        <fullName evidence="2">Uncharacterized protein</fullName>
    </submittedName>
</protein>
<reference evidence="2 3" key="1">
    <citation type="journal article" date="2015" name="Genome Announc.">
        <title>Draft Genome Sequence and Gene Annotation of the Entomopathogenic Fungus Verticillium hemipterigenum.</title>
        <authorList>
            <person name="Horn F."/>
            <person name="Habel A."/>
            <person name="Scharf D.H."/>
            <person name="Dworschak J."/>
            <person name="Brakhage A.A."/>
            <person name="Guthke R."/>
            <person name="Hertweck C."/>
            <person name="Linde J."/>
        </authorList>
    </citation>
    <scope>NUCLEOTIDE SEQUENCE [LARGE SCALE GENOMIC DNA]</scope>
</reference>
<dbReference type="EMBL" id="CDHN01000004">
    <property type="protein sequence ID" value="CEJ92058.1"/>
    <property type="molecule type" value="Genomic_DNA"/>
</dbReference>
<dbReference type="Proteomes" id="UP000039046">
    <property type="component" value="Unassembled WGS sequence"/>
</dbReference>
<proteinExistence type="predicted"/>
<evidence type="ECO:0000256" key="1">
    <source>
        <dbReference type="SAM" id="MobiDB-lite"/>
    </source>
</evidence>
<sequence>MDAWGFLLLGFVPYLLTIYTRAATRLLPPSSLSSQPAPKLNPHPLTPRPPSKSSHKRLAYAYWYAYDPPPIFRRRLATPNHQQLARNCAQ</sequence>
<accession>A0A0A1TM65</accession>
<name>A0A0A1TM65_9HYPO</name>
<dbReference type="HOGENOM" id="CLU_2442425_0_0_1"/>